<evidence type="ECO:0000313" key="2">
    <source>
        <dbReference type="EMBL" id="KAL3694585.1"/>
    </source>
</evidence>
<reference evidence="2 3" key="1">
    <citation type="submission" date="2024-09" db="EMBL/GenBank/DDBJ databases">
        <title>Chromosome-scale assembly of Riccia sorocarpa.</title>
        <authorList>
            <person name="Paukszto L."/>
        </authorList>
    </citation>
    <scope>NUCLEOTIDE SEQUENCE [LARGE SCALE GENOMIC DNA]</scope>
    <source>
        <strain evidence="2">LP-2024</strain>
        <tissue evidence="2">Aerial parts of the thallus</tissue>
    </source>
</reference>
<feature type="compositionally biased region" description="Basic and acidic residues" evidence="1">
    <location>
        <begin position="223"/>
        <end position="240"/>
    </location>
</feature>
<dbReference type="Proteomes" id="UP001633002">
    <property type="component" value="Unassembled WGS sequence"/>
</dbReference>
<evidence type="ECO:0000313" key="3">
    <source>
        <dbReference type="Proteomes" id="UP001633002"/>
    </source>
</evidence>
<organism evidence="2 3">
    <name type="scientific">Riccia sorocarpa</name>
    <dbReference type="NCBI Taxonomy" id="122646"/>
    <lineage>
        <taxon>Eukaryota</taxon>
        <taxon>Viridiplantae</taxon>
        <taxon>Streptophyta</taxon>
        <taxon>Embryophyta</taxon>
        <taxon>Marchantiophyta</taxon>
        <taxon>Marchantiopsida</taxon>
        <taxon>Marchantiidae</taxon>
        <taxon>Marchantiales</taxon>
        <taxon>Ricciaceae</taxon>
        <taxon>Riccia</taxon>
    </lineage>
</organism>
<protein>
    <submittedName>
        <fullName evidence="2">Uncharacterized protein</fullName>
    </submittedName>
</protein>
<name>A0ABD3HWE8_9MARC</name>
<sequence length="302" mass="33752">MGMNSCGRKKVPNWEWKDYLKDTDWFASICNLPSPSKGLIPEAIPDKLVSKSMLNECFEERGGSQGYKWNPSKVIPVTEVRELVPIVDGGGNVIRNRVSTALAKGIYADRILGLSVNWALYAHKKHKHQLLRAWNDGLPSPHVSPLLRVPIRYNPPPPLNLKGDNGFKRKKTPTGSEFLSHDTRFSPSTEPGACKLGAKVFVSCNSLKTDADDTNQWSSETVPVERKATSHDEPEPDDMRGFDRMHAPETFRAANPPGISEDLRSESLVKQILLSMVTSYEWKFPARFGQSFGAEDHFGYEG</sequence>
<dbReference type="AlphaFoldDB" id="A0ABD3HWE8"/>
<accession>A0ABD3HWE8</accession>
<feature type="region of interest" description="Disordered" evidence="1">
    <location>
        <begin position="213"/>
        <end position="240"/>
    </location>
</feature>
<dbReference type="EMBL" id="JBJQOH010000003">
    <property type="protein sequence ID" value="KAL3694585.1"/>
    <property type="molecule type" value="Genomic_DNA"/>
</dbReference>
<keyword evidence="3" id="KW-1185">Reference proteome</keyword>
<proteinExistence type="predicted"/>
<evidence type="ECO:0000256" key="1">
    <source>
        <dbReference type="SAM" id="MobiDB-lite"/>
    </source>
</evidence>
<comment type="caution">
    <text evidence="2">The sequence shown here is derived from an EMBL/GenBank/DDBJ whole genome shotgun (WGS) entry which is preliminary data.</text>
</comment>
<gene>
    <name evidence="2" type="ORF">R1sor_008236</name>
</gene>